<feature type="compositionally biased region" description="Pro residues" evidence="2">
    <location>
        <begin position="277"/>
        <end position="337"/>
    </location>
</feature>
<organism evidence="3 4">
    <name type="scientific">Takifugu flavidus</name>
    <name type="common">sansaifugu</name>
    <dbReference type="NCBI Taxonomy" id="433684"/>
    <lineage>
        <taxon>Eukaryota</taxon>
        <taxon>Metazoa</taxon>
        <taxon>Chordata</taxon>
        <taxon>Craniata</taxon>
        <taxon>Vertebrata</taxon>
        <taxon>Euteleostomi</taxon>
        <taxon>Actinopterygii</taxon>
        <taxon>Neopterygii</taxon>
        <taxon>Teleostei</taxon>
        <taxon>Neoteleostei</taxon>
        <taxon>Acanthomorphata</taxon>
        <taxon>Eupercaria</taxon>
        <taxon>Tetraodontiformes</taxon>
        <taxon>Tetradontoidea</taxon>
        <taxon>Tetraodontidae</taxon>
        <taxon>Takifugu</taxon>
    </lineage>
</organism>
<keyword evidence="4" id="KW-1185">Reference proteome</keyword>
<evidence type="ECO:0008006" key="5">
    <source>
        <dbReference type="Google" id="ProtNLM"/>
    </source>
</evidence>
<dbReference type="PANTHER" id="PTHR47510:SF3">
    <property type="entry name" value="ENDO_EXONUCLEASE_PHOSPHATASE DOMAIN-CONTAINING PROTEIN"/>
    <property type="match status" value="1"/>
</dbReference>
<evidence type="ECO:0000256" key="1">
    <source>
        <dbReference type="SAM" id="Coils"/>
    </source>
</evidence>
<name>A0A5C6NHV4_9TELE</name>
<evidence type="ECO:0000256" key="2">
    <source>
        <dbReference type="SAM" id="MobiDB-lite"/>
    </source>
</evidence>
<comment type="caution">
    <text evidence="3">The sequence shown here is derived from an EMBL/GenBank/DDBJ whole genome shotgun (WGS) entry which is preliminary data.</text>
</comment>
<dbReference type="PANTHER" id="PTHR47510">
    <property type="entry name" value="REVERSE TRANSCRIPTASE DOMAIN-CONTAINING PROTEIN"/>
    <property type="match status" value="1"/>
</dbReference>
<dbReference type="EMBL" id="RHFK02000013">
    <property type="protein sequence ID" value="TWW66495.1"/>
    <property type="molecule type" value="Genomic_DNA"/>
</dbReference>
<reference evidence="3 4" key="1">
    <citation type="submission" date="2019-04" db="EMBL/GenBank/DDBJ databases">
        <title>Chromosome genome assembly for Takifugu flavidus.</title>
        <authorList>
            <person name="Xiao S."/>
        </authorList>
    </citation>
    <scope>NUCLEOTIDE SEQUENCE [LARGE SCALE GENOMIC DNA]</scope>
    <source>
        <strain evidence="3">HTHZ2018</strain>
        <tissue evidence="3">Muscle</tissue>
    </source>
</reference>
<feature type="region of interest" description="Disordered" evidence="2">
    <location>
        <begin position="235"/>
        <end position="337"/>
    </location>
</feature>
<accession>A0A5C6NHV4</accession>
<sequence length="409" mass="46024">MRPLRRKIHSVAARLQTKHPEALLIISGDFNHVTLDSTLAALHQVIDCPTRNNRTIDLLYTNVKKAYRVIALPPLGKSDHNLVYVQPQYTPLVQRQAASTRSIRRWTSETEEALKDCFNTTDWDVLLGEHEENIDGMTDRLTDYLNFCVDVVVPTKTVQCYPNDKPWVTQEVKDVLNKKKKAFRNKDREEMKEAQREVKRCLKEAKNTYRKKVEKKLADNNMRDVWEGVRTITGHKAKTSTEGGGVERPNNLNQFFNRFSQPTPLHSSALHLSSPAPLHPPPLPSSRAPLYPPPPTNHPPQLPPTPPPSSPPSTDLPPPTLPPSTTPIPLLSPSPHPPCFTADQTCAAELGELLQRVFNPSLELGKVPTLWKTSCIIPVPKRNRPSELNDFQPKASSVLKSLGRELENI</sequence>
<keyword evidence="1" id="KW-0175">Coiled coil</keyword>
<evidence type="ECO:0000313" key="4">
    <source>
        <dbReference type="Proteomes" id="UP000324091"/>
    </source>
</evidence>
<dbReference type="Proteomes" id="UP000324091">
    <property type="component" value="Chromosome 20"/>
</dbReference>
<evidence type="ECO:0000313" key="3">
    <source>
        <dbReference type="EMBL" id="TWW66495.1"/>
    </source>
</evidence>
<feature type="compositionally biased region" description="Low complexity" evidence="2">
    <location>
        <begin position="262"/>
        <end position="276"/>
    </location>
</feature>
<protein>
    <recommendedName>
        <fullName evidence="5">Endonuclease/exonuclease/phosphatase domain-containing protein</fullName>
    </recommendedName>
</protein>
<feature type="coiled-coil region" evidence="1">
    <location>
        <begin position="184"/>
        <end position="211"/>
    </location>
</feature>
<feature type="compositionally biased region" description="Polar residues" evidence="2">
    <location>
        <begin position="250"/>
        <end position="261"/>
    </location>
</feature>
<gene>
    <name evidence="3" type="ORF">D4764_20G0005270</name>
</gene>
<proteinExistence type="predicted"/>
<dbReference type="AlphaFoldDB" id="A0A5C6NHV4"/>